<keyword evidence="1" id="KW-0472">Membrane</keyword>
<sequence length="239" mass="26718">MAVLGWLDDSRNPTLWVIVVYPLLIVLLNIACQLKMDRLIQSLPLVVNDSTSTREEKSSAHRDSSAGYDMISKNFADNLLEEHLPQERPPGENLLADNVPEIQARSSKDASLQHKNIGQTAKDISHHHIQAEVIKGVLMHTLQVLLAHRLGFLATGLIRKTYHLTDKCIGLLAMSVVTFAFFMSVGFLIRARSVTLRGYRTNGGPKPPTDPSDPVAKFIVFSFLTLTVPWFMILFSFIK</sequence>
<evidence type="ECO:0000313" key="2">
    <source>
        <dbReference type="EMBL" id="KIX08684.1"/>
    </source>
</evidence>
<accession>A0A0D2IRR4</accession>
<organism evidence="2 3">
    <name type="scientific">Rhinocladiella mackenziei CBS 650.93</name>
    <dbReference type="NCBI Taxonomy" id="1442369"/>
    <lineage>
        <taxon>Eukaryota</taxon>
        <taxon>Fungi</taxon>
        <taxon>Dikarya</taxon>
        <taxon>Ascomycota</taxon>
        <taxon>Pezizomycotina</taxon>
        <taxon>Eurotiomycetes</taxon>
        <taxon>Chaetothyriomycetidae</taxon>
        <taxon>Chaetothyriales</taxon>
        <taxon>Herpotrichiellaceae</taxon>
        <taxon>Rhinocladiella</taxon>
    </lineage>
</organism>
<feature type="transmembrane region" description="Helical" evidence="1">
    <location>
        <begin position="218"/>
        <end position="238"/>
    </location>
</feature>
<name>A0A0D2IRR4_9EURO</name>
<protein>
    <submittedName>
        <fullName evidence="2">Uncharacterized protein</fullName>
    </submittedName>
</protein>
<dbReference type="HOGENOM" id="CLU_1315264_0_0_1"/>
<feature type="transmembrane region" description="Helical" evidence="1">
    <location>
        <begin position="168"/>
        <end position="189"/>
    </location>
</feature>
<feature type="transmembrane region" description="Helical" evidence="1">
    <location>
        <begin position="14"/>
        <end position="32"/>
    </location>
</feature>
<keyword evidence="1" id="KW-0812">Transmembrane</keyword>
<gene>
    <name evidence="2" type="ORF">Z518_03341</name>
</gene>
<dbReference type="AlphaFoldDB" id="A0A0D2IRR4"/>
<dbReference type="OrthoDB" id="4158898at2759"/>
<evidence type="ECO:0000256" key="1">
    <source>
        <dbReference type="SAM" id="Phobius"/>
    </source>
</evidence>
<dbReference type="Proteomes" id="UP000053617">
    <property type="component" value="Unassembled WGS sequence"/>
</dbReference>
<evidence type="ECO:0000313" key="3">
    <source>
        <dbReference type="Proteomes" id="UP000053617"/>
    </source>
</evidence>
<dbReference type="VEuPathDB" id="FungiDB:Z518_03341"/>
<dbReference type="GeneID" id="25291412"/>
<keyword evidence="3" id="KW-1185">Reference proteome</keyword>
<proteinExistence type="predicted"/>
<dbReference type="RefSeq" id="XP_013275820.1">
    <property type="nucleotide sequence ID" value="XM_013420366.1"/>
</dbReference>
<keyword evidence="1" id="KW-1133">Transmembrane helix</keyword>
<dbReference type="EMBL" id="KN847476">
    <property type="protein sequence ID" value="KIX08684.1"/>
    <property type="molecule type" value="Genomic_DNA"/>
</dbReference>
<reference evidence="2 3" key="1">
    <citation type="submission" date="2015-01" db="EMBL/GenBank/DDBJ databases">
        <title>The Genome Sequence of Rhinocladiella mackenzie CBS 650.93.</title>
        <authorList>
            <consortium name="The Broad Institute Genomics Platform"/>
            <person name="Cuomo C."/>
            <person name="de Hoog S."/>
            <person name="Gorbushina A."/>
            <person name="Stielow B."/>
            <person name="Teixiera M."/>
            <person name="Abouelleil A."/>
            <person name="Chapman S.B."/>
            <person name="Priest M."/>
            <person name="Young S.K."/>
            <person name="Wortman J."/>
            <person name="Nusbaum C."/>
            <person name="Birren B."/>
        </authorList>
    </citation>
    <scope>NUCLEOTIDE SEQUENCE [LARGE SCALE GENOMIC DNA]</scope>
    <source>
        <strain evidence="2 3">CBS 650.93</strain>
    </source>
</reference>